<dbReference type="GO" id="GO:0005829">
    <property type="term" value="C:cytosol"/>
    <property type="evidence" value="ECO:0007669"/>
    <property type="project" value="TreeGrafter"/>
</dbReference>
<keyword evidence="3" id="KW-0963">Cytoplasm</keyword>
<dbReference type="AlphaFoldDB" id="A0A2T5HYP0"/>
<sequence>MLQEQAVNVPIESPGSAVKHIINEFLTFRLGNEEYGIEILKVQEIRGYDSVTQIANAPDFIKGVVNLRGIIVPILDMRIKFRLDRVEYNQFTVVIILNVAGRVMGIVVDGVSDVIELEANQVRPAPEFGAVIDTEYITGLGTVAERMLILIDIEKLMSNSDMGLLERSVG</sequence>
<dbReference type="Pfam" id="PF01584">
    <property type="entry name" value="CheW"/>
    <property type="match status" value="1"/>
</dbReference>
<evidence type="ECO:0000313" key="6">
    <source>
        <dbReference type="Proteomes" id="UP000244128"/>
    </source>
</evidence>
<gene>
    <name evidence="5" type="ORF">C8R26_11429</name>
</gene>
<dbReference type="InterPro" id="IPR036061">
    <property type="entry name" value="CheW-like_dom_sf"/>
</dbReference>
<dbReference type="EMBL" id="QAOI01000014">
    <property type="protein sequence ID" value="PTQ76711.1"/>
    <property type="molecule type" value="Genomic_DNA"/>
</dbReference>
<dbReference type="SMART" id="SM00260">
    <property type="entry name" value="CheW"/>
    <property type="match status" value="1"/>
</dbReference>
<dbReference type="Proteomes" id="UP000244128">
    <property type="component" value="Unassembled WGS sequence"/>
</dbReference>
<evidence type="ECO:0000256" key="3">
    <source>
        <dbReference type="ARBA" id="ARBA00022490"/>
    </source>
</evidence>
<dbReference type="InterPro" id="IPR002545">
    <property type="entry name" value="CheW-lke_dom"/>
</dbReference>
<evidence type="ECO:0000256" key="1">
    <source>
        <dbReference type="ARBA" id="ARBA00004496"/>
    </source>
</evidence>
<dbReference type="CDD" id="cd00732">
    <property type="entry name" value="CheW"/>
    <property type="match status" value="1"/>
</dbReference>
<name>A0A2T5HYP0_9PROT</name>
<evidence type="ECO:0000313" key="5">
    <source>
        <dbReference type="EMBL" id="PTQ76711.1"/>
    </source>
</evidence>
<feature type="domain" description="CheW-like" evidence="4">
    <location>
        <begin position="22"/>
        <end position="162"/>
    </location>
</feature>
<dbReference type="RefSeq" id="WP_107803509.1">
    <property type="nucleotide sequence ID" value="NZ_QAOI01000014.1"/>
</dbReference>
<organism evidence="5 6">
    <name type="scientific">Nitrosomonas oligotropha</name>
    <dbReference type="NCBI Taxonomy" id="42354"/>
    <lineage>
        <taxon>Bacteria</taxon>
        <taxon>Pseudomonadati</taxon>
        <taxon>Pseudomonadota</taxon>
        <taxon>Betaproteobacteria</taxon>
        <taxon>Nitrosomonadales</taxon>
        <taxon>Nitrosomonadaceae</taxon>
        <taxon>Nitrosomonas</taxon>
    </lineage>
</organism>
<reference evidence="5 6" key="1">
    <citation type="submission" date="2018-04" db="EMBL/GenBank/DDBJ databases">
        <title>Active sludge and wastewater microbial communities from Klosterneuburg, Austria.</title>
        <authorList>
            <person name="Wagner M."/>
        </authorList>
    </citation>
    <scope>NUCLEOTIDE SEQUENCE [LARGE SCALE GENOMIC DNA]</scope>
    <source>
        <strain evidence="5 6">Nm49</strain>
    </source>
</reference>
<comment type="caution">
    <text evidence="5">The sequence shown here is derived from an EMBL/GenBank/DDBJ whole genome shotgun (WGS) entry which is preliminary data.</text>
</comment>
<dbReference type="InterPro" id="IPR039315">
    <property type="entry name" value="CheW"/>
</dbReference>
<dbReference type="GO" id="GO:0007165">
    <property type="term" value="P:signal transduction"/>
    <property type="evidence" value="ECO:0007669"/>
    <property type="project" value="InterPro"/>
</dbReference>
<dbReference type="SUPFAM" id="SSF50341">
    <property type="entry name" value="CheW-like"/>
    <property type="match status" value="1"/>
</dbReference>
<comment type="subcellular location">
    <subcellularLocation>
        <location evidence="1">Cytoplasm</location>
    </subcellularLocation>
</comment>
<protein>
    <recommendedName>
        <fullName evidence="2">Chemotaxis protein CheW</fullName>
    </recommendedName>
</protein>
<dbReference type="PROSITE" id="PS50851">
    <property type="entry name" value="CHEW"/>
    <property type="match status" value="1"/>
</dbReference>
<dbReference type="GO" id="GO:0006935">
    <property type="term" value="P:chemotaxis"/>
    <property type="evidence" value="ECO:0007669"/>
    <property type="project" value="InterPro"/>
</dbReference>
<dbReference type="PANTHER" id="PTHR22617:SF45">
    <property type="entry name" value="CHEMOTAXIS PROTEIN CHEW"/>
    <property type="match status" value="1"/>
</dbReference>
<accession>A0A2T5HYP0</accession>
<evidence type="ECO:0000259" key="4">
    <source>
        <dbReference type="PROSITE" id="PS50851"/>
    </source>
</evidence>
<dbReference type="Gene3D" id="2.30.30.40">
    <property type="entry name" value="SH3 Domains"/>
    <property type="match status" value="1"/>
</dbReference>
<evidence type="ECO:0000256" key="2">
    <source>
        <dbReference type="ARBA" id="ARBA00021483"/>
    </source>
</evidence>
<proteinExistence type="predicted"/>
<dbReference type="Gene3D" id="2.40.50.180">
    <property type="entry name" value="CheA-289, Domain 4"/>
    <property type="match status" value="1"/>
</dbReference>
<dbReference type="PANTHER" id="PTHR22617">
    <property type="entry name" value="CHEMOTAXIS SENSOR HISTIDINE KINASE-RELATED"/>
    <property type="match status" value="1"/>
</dbReference>